<dbReference type="EMBL" id="BPLQ01007461">
    <property type="protein sequence ID" value="GIY30263.1"/>
    <property type="molecule type" value="Genomic_DNA"/>
</dbReference>
<gene>
    <name evidence="1" type="ORF">CDAR_588361</name>
</gene>
<proteinExistence type="predicted"/>
<organism evidence="1 2">
    <name type="scientific">Caerostris darwini</name>
    <dbReference type="NCBI Taxonomy" id="1538125"/>
    <lineage>
        <taxon>Eukaryota</taxon>
        <taxon>Metazoa</taxon>
        <taxon>Ecdysozoa</taxon>
        <taxon>Arthropoda</taxon>
        <taxon>Chelicerata</taxon>
        <taxon>Arachnida</taxon>
        <taxon>Araneae</taxon>
        <taxon>Araneomorphae</taxon>
        <taxon>Entelegynae</taxon>
        <taxon>Araneoidea</taxon>
        <taxon>Araneidae</taxon>
        <taxon>Caerostris</taxon>
    </lineage>
</organism>
<dbReference type="AlphaFoldDB" id="A0AAV4S6Y1"/>
<evidence type="ECO:0000313" key="2">
    <source>
        <dbReference type="Proteomes" id="UP001054837"/>
    </source>
</evidence>
<name>A0AAV4S6Y1_9ARAC</name>
<sequence>MYDPLQPDVLRLIYYAEKNKSDLYQKEEEEEDDPAYRTSAEYRGRVTVAMAGLKGWLQPDRSLCVPDRGLHCYWDGGEKNEMQFYRGT</sequence>
<evidence type="ECO:0000313" key="1">
    <source>
        <dbReference type="EMBL" id="GIY30263.1"/>
    </source>
</evidence>
<keyword evidence="2" id="KW-1185">Reference proteome</keyword>
<comment type="caution">
    <text evidence="1">The sequence shown here is derived from an EMBL/GenBank/DDBJ whole genome shotgun (WGS) entry which is preliminary data.</text>
</comment>
<dbReference type="Proteomes" id="UP001054837">
    <property type="component" value="Unassembled WGS sequence"/>
</dbReference>
<accession>A0AAV4S6Y1</accession>
<reference evidence="1 2" key="1">
    <citation type="submission" date="2021-06" db="EMBL/GenBank/DDBJ databases">
        <title>Caerostris darwini draft genome.</title>
        <authorList>
            <person name="Kono N."/>
            <person name="Arakawa K."/>
        </authorList>
    </citation>
    <scope>NUCLEOTIDE SEQUENCE [LARGE SCALE GENOMIC DNA]</scope>
</reference>
<protein>
    <submittedName>
        <fullName evidence="1">Uncharacterized protein</fullName>
    </submittedName>
</protein>